<dbReference type="EMBL" id="KE504127">
    <property type="protein sequence ID" value="EPT04249.1"/>
    <property type="molecule type" value="Genomic_DNA"/>
</dbReference>
<feature type="transmembrane region" description="Helical" evidence="8">
    <location>
        <begin position="206"/>
        <end position="231"/>
    </location>
</feature>
<keyword evidence="11" id="KW-1185">Reference proteome</keyword>
<reference evidence="10 11" key="1">
    <citation type="journal article" date="2012" name="Science">
        <title>The Paleozoic origin of enzymatic lignin decomposition reconstructed from 31 fungal genomes.</title>
        <authorList>
            <person name="Floudas D."/>
            <person name="Binder M."/>
            <person name="Riley R."/>
            <person name="Barry K."/>
            <person name="Blanchette R.A."/>
            <person name="Henrissat B."/>
            <person name="Martinez A.T."/>
            <person name="Otillar R."/>
            <person name="Spatafora J.W."/>
            <person name="Yadav J.S."/>
            <person name="Aerts A."/>
            <person name="Benoit I."/>
            <person name="Boyd A."/>
            <person name="Carlson A."/>
            <person name="Copeland A."/>
            <person name="Coutinho P.M."/>
            <person name="de Vries R.P."/>
            <person name="Ferreira P."/>
            <person name="Findley K."/>
            <person name="Foster B."/>
            <person name="Gaskell J."/>
            <person name="Glotzer D."/>
            <person name="Gorecki P."/>
            <person name="Heitman J."/>
            <person name="Hesse C."/>
            <person name="Hori C."/>
            <person name="Igarashi K."/>
            <person name="Jurgens J.A."/>
            <person name="Kallen N."/>
            <person name="Kersten P."/>
            <person name="Kohler A."/>
            <person name="Kuees U."/>
            <person name="Kumar T.K.A."/>
            <person name="Kuo A."/>
            <person name="LaButti K."/>
            <person name="Larrondo L.F."/>
            <person name="Lindquist E."/>
            <person name="Ling A."/>
            <person name="Lombard V."/>
            <person name="Lucas S."/>
            <person name="Lundell T."/>
            <person name="Martin R."/>
            <person name="McLaughlin D.J."/>
            <person name="Morgenstern I."/>
            <person name="Morin E."/>
            <person name="Murat C."/>
            <person name="Nagy L.G."/>
            <person name="Nolan M."/>
            <person name="Ohm R.A."/>
            <person name="Patyshakuliyeva A."/>
            <person name="Rokas A."/>
            <person name="Ruiz-Duenas F.J."/>
            <person name="Sabat G."/>
            <person name="Salamov A."/>
            <person name="Samejima M."/>
            <person name="Schmutz J."/>
            <person name="Slot J.C."/>
            <person name="St John F."/>
            <person name="Stenlid J."/>
            <person name="Sun H."/>
            <person name="Sun S."/>
            <person name="Syed K."/>
            <person name="Tsang A."/>
            <person name="Wiebenga A."/>
            <person name="Young D."/>
            <person name="Pisabarro A."/>
            <person name="Eastwood D.C."/>
            <person name="Martin F."/>
            <person name="Cullen D."/>
            <person name="Grigoriev I.V."/>
            <person name="Hibbett D.S."/>
        </authorList>
    </citation>
    <scope>NUCLEOTIDE SEQUENCE</scope>
    <source>
        <strain evidence="11">FP-58527</strain>
    </source>
</reference>
<dbReference type="GO" id="GO:0015179">
    <property type="term" value="F:L-amino acid transmembrane transporter activity"/>
    <property type="evidence" value="ECO:0007669"/>
    <property type="project" value="TreeGrafter"/>
</dbReference>
<evidence type="ECO:0000256" key="5">
    <source>
        <dbReference type="ARBA" id="ARBA00022970"/>
    </source>
</evidence>
<evidence type="ECO:0000256" key="4">
    <source>
        <dbReference type="ARBA" id="ARBA00022692"/>
    </source>
</evidence>
<feature type="transmembrane region" description="Helical" evidence="8">
    <location>
        <begin position="357"/>
        <end position="377"/>
    </location>
</feature>
<feature type="transmembrane region" description="Helical" evidence="8">
    <location>
        <begin position="286"/>
        <end position="307"/>
    </location>
</feature>
<keyword evidence="6 8" id="KW-1133">Transmembrane helix</keyword>
<accession>S8ELS1</accession>
<dbReference type="HOGENOM" id="CLU_009646_8_2_1"/>
<dbReference type="InterPro" id="IPR013057">
    <property type="entry name" value="AA_transpt_TM"/>
</dbReference>
<evidence type="ECO:0000313" key="10">
    <source>
        <dbReference type="EMBL" id="EPT04249.1"/>
    </source>
</evidence>
<evidence type="ECO:0000256" key="7">
    <source>
        <dbReference type="ARBA" id="ARBA00023136"/>
    </source>
</evidence>
<feature type="transmembrane region" description="Helical" evidence="8">
    <location>
        <begin position="167"/>
        <end position="186"/>
    </location>
</feature>
<dbReference type="Pfam" id="PF01490">
    <property type="entry name" value="Aa_trans"/>
    <property type="match status" value="1"/>
</dbReference>
<feature type="transmembrane region" description="Helical" evidence="8">
    <location>
        <begin position="34"/>
        <end position="58"/>
    </location>
</feature>
<feature type="transmembrane region" description="Helical" evidence="8">
    <location>
        <begin position="64"/>
        <end position="84"/>
    </location>
</feature>
<keyword evidence="5" id="KW-0029">Amino-acid transport</keyword>
<evidence type="ECO:0000256" key="1">
    <source>
        <dbReference type="ARBA" id="ARBA00004141"/>
    </source>
</evidence>
<feature type="transmembrane region" description="Helical" evidence="8">
    <location>
        <begin position="105"/>
        <end position="128"/>
    </location>
</feature>
<sequence>MSRRPSQLSDVRAARRPAGKFKGISGHSTYGQTLFNAIAILLGIGMLSEPLAFAYAGWIGGTAIIVFYGWITCYTAKILAHIILDDPRMRSYSDIGKKAFGPRSGSWISALFCLELFTVSVALVTLYADSLHAVMPEYSPDTYKLIALIFLIPTMILPLSVLSYTSILGILSTLFIIAVVVIDGLAKRESPGSLWEPAPTRVGIRSPLHLGVAFGLFMAGFSGHAVVPSLVRDMIDPTQFDKMITQAFIVATSLYGIIGVAGYTMFGNAVSEEFSQDIALYSPFPVLNKIALWGLVISPLSKFALATRPLNLTLEMMLGIDSGSGTNDDYGAKPSMHDLEAPHSSAPIRRHRARHGLLTLVERALFTLCSVTVSIFLPDFSSMMAFLGAFTSFLLCIIGPVSAKAALTGRCTFWDGCLIAGGVVMATWGTIASFWSMQ</sequence>
<evidence type="ECO:0000256" key="8">
    <source>
        <dbReference type="SAM" id="Phobius"/>
    </source>
</evidence>
<dbReference type="PANTHER" id="PTHR22950:SF692">
    <property type="entry name" value="TRANSMEMBRANE AMINO ACID TRANSPORTER FAMILY PROTEIN"/>
    <property type="match status" value="1"/>
</dbReference>
<feature type="transmembrane region" description="Helical" evidence="8">
    <location>
        <begin position="143"/>
        <end position="162"/>
    </location>
</feature>
<keyword evidence="7 8" id="KW-0472">Membrane</keyword>
<dbReference type="PANTHER" id="PTHR22950">
    <property type="entry name" value="AMINO ACID TRANSPORTER"/>
    <property type="match status" value="1"/>
</dbReference>
<feature type="transmembrane region" description="Helical" evidence="8">
    <location>
        <begin position="243"/>
        <end position="266"/>
    </location>
</feature>
<organism evidence="10 11">
    <name type="scientific">Fomitopsis schrenkii</name>
    <name type="common">Brown rot fungus</name>
    <dbReference type="NCBI Taxonomy" id="2126942"/>
    <lineage>
        <taxon>Eukaryota</taxon>
        <taxon>Fungi</taxon>
        <taxon>Dikarya</taxon>
        <taxon>Basidiomycota</taxon>
        <taxon>Agaricomycotina</taxon>
        <taxon>Agaricomycetes</taxon>
        <taxon>Polyporales</taxon>
        <taxon>Fomitopsis</taxon>
    </lineage>
</organism>
<proteinExistence type="inferred from homology"/>
<dbReference type="STRING" id="743788.S8ELS1"/>
<dbReference type="InParanoid" id="S8ELS1"/>
<dbReference type="OrthoDB" id="655540at2759"/>
<dbReference type="AlphaFoldDB" id="S8ELS1"/>
<feature type="domain" description="Amino acid transporter transmembrane" evidence="9">
    <location>
        <begin position="28"/>
        <end position="412"/>
    </location>
</feature>
<keyword evidence="3" id="KW-0813">Transport</keyword>
<name>S8ELS1_FOMSC</name>
<dbReference type="GO" id="GO:0005774">
    <property type="term" value="C:vacuolar membrane"/>
    <property type="evidence" value="ECO:0007669"/>
    <property type="project" value="TreeGrafter"/>
</dbReference>
<dbReference type="eggNOG" id="KOG1303">
    <property type="taxonomic scope" value="Eukaryota"/>
</dbReference>
<evidence type="ECO:0000256" key="6">
    <source>
        <dbReference type="ARBA" id="ARBA00022989"/>
    </source>
</evidence>
<gene>
    <name evidence="10" type="ORF">FOMPIDRAFT_1028018</name>
</gene>
<keyword evidence="4 8" id="KW-0812">Transmembrane</keyword>
<evidence type="ECO:0000256" key="3">
    <source>
        <dbReference type="ARBA" id="ARBA00022448"/>
    </source>
</evidence>
<protein>
    <recommendedName>
        <fullName evidence="9">Amino acid transporter transmembrane domain-containing protein</fullName>
    </recommendedName>
</protein>
<feature type="transmembrane region" description="Helical" evidence="8">
    <location>
        <begin position="383"/>
        <end position="401"/>
    </location>
</feature>
<comment type="similarity">
    <text evidence="2">Belongs to the amino acid/polyamine transporter 2 family.</text>
</comment>
<comment type="subcellular location">
    <subcellularLocation>
        <location evidence="1">Membrane</location>
        <topology evidence="1">Multi-pass membrane protein</topology>
    </subcellularLocation>
</comment>
<evidence type="ECO:0000256" key="2">
    <source>
        <dbReference type="ARBA" id="ARBA00008066"/>
    </source>
</evidence>
<evidence type="ECO:0000259" key="9">
    <source>
        <dbReference type="Pfam" id="PF01490"/>
    </source>
</evidence>
<dbReference type="Proteomes" id="UP000015241">
    <property type="component" value="Unassembled WGS sequence"/>
</dbReference>
<evidence type="ECO:0000313" key="11">
    <source>
        <dbReference type="Proteomes" id="UP000015241"/>
    </source>
</evidence>
<feature type="transmembrane region" description="Helical" evidence="8">
    <location>
        <begin position="413"/>
        <end position="435"/>
    </location>
</feature>